<keyword evidence="3" id="KW-0460">Magnesium</keyword>
<protein>
    <recommendedName>
        <fullName evidence="5">Cation-transporting P-type ATPase C-terminal domain-containing protein</fullName>
    </recommendedName>
</protein>
<dbReference type="OrthoDB" id="3352408at2759"/>
<dbReference type="Gene3D" id="1.20.1110.10">
    <property type="entry name" value="Calcium-transporting ATPase, transmembrane domain"/>
    <property type="match status" value="1"/>
</dbReference>
<gene>
    <name evidence="6" type="ORF">AJ80_05920</name>
</gene>
<dbReference type="GO" id="GO:0005886">
    <property type="term" value="C:plasma membrane"/>
    <property type="evidence" value="ECO:0007669"/>
    <property type="project" value="TreeGrafter"/>
</dbReference>
<keyword evidence="4" id="KW-0472">Membrane</keyword>
<keyword evidence="4" id="KW-1133">Transmembrane helix</keyword>
<feature type="transmembrane region" description="Helical" evidence="4">
    <location>
        <begin position="75"/>
        <end position="100"/>
    </location>
</feature>
<dbReference type="GO" id="GO:0046872">
    <property type="term" value="F:metal ion binding"/>
    <property type="evidence" value="ECO:0007669"/>
    <property type="project" value="UniProtKB-KW"/>
</dbReference>
<keyword evidence="2" id="KW-0479">Metal-binding</keyword>
<comment type="caution">
    <text evidence="6">The sequence shown here is derived from an EMBL/GenBank/DDBJ whole genome shotgun (WGS) entry which is preliminary data.</text>
</comment>
<keyword evidence="4" id="KW-0812">Transmembrane</keyword>
<dbReference type="Proteomes" id="UP000224634">
    <property type="component" value="Unassembled WGS sequence"/>
</dbReference>
<sequence>MWKVIVGEEIYQLAASYILHFAGPRFLPSDNDTKESRLPALVFNTFMWMQTFNLINNRRVDSHVGVFWGIRRGYYLLIAMLAIIGGQITIMFVGGTVFSVHRLNGWQWGISLVLGAITIPVGMILRCIPDRVLLGFVDMLRKLRGRREQAAIPSDGLECGPKGSHSVSFITKLTGCNVDEAILMPESPYR</sequence>
<dbReference type="AlphaFoldDB" id="A0A2B7XZV4"/>
<dbReference type="PANTHER" id="PTHR24093">
    <property type="entry name" value="CATION TRANSPORTING ATPASE"/>
    <property type="match status" value="1"/>
</dbReference>
<dbReference type="InterPro" id="IPR023298">
    <property type="entry name" value="ATPase_P-typ_TM_dom_sf"/>
</dbReference>
<evidence type="ECO:0000313" key="7">
    <source>
        <dbReference type="Proteomes" id="UP000224634"/>
    </source>
</evidence>
<dbReference type="GO" id="GO:0012505">
    <property type="term" value="C:endomembrane system"/>
    <property type="evidence" value="ECO:0007669"/>
    <property type="project" value="UniProtKB-SubCell"/>
</dbReference>
<feature type="transmembrane region" description="Helical" evidence="4">
    <location>
        <begin position="106"/>
        <end position="125"/>
    </location>
</feature>
<dbReference type="GO" id="GO:0006874">
    <property type="term" value="P:intracellular calcium ion homeostasis"/>
    <property type="evidence" value="ECO:0007669"/>
    <property type="project" value="TreeGrafter"/>
</dbReference>
<dbReference type="Pfam" id="PF00689">
    <property type="entry name" value="Cation_ATPase_C"/>
    <property type="match status" value="1"/>
</dbReference>
<proteinExistence type="predicted"/>
<evidence type="ECO:0000259" key="5">
    <source>
        <dbReference type="Pfam" id="PF00689"/>
    </source>
</evidence>
<reference evidence="6 7" key="1">
    <citation type="submission" date="2017-10" db="EMBL/GenBank/DDBJ databases">
        <title>Comparative genomics in systemic dimorphic fungi from Ajellomycetaceae.</title>
        <authorList>
            <person name="Munoz J.F."/>
            <person name="Mcewen J.G."/>
            <person name="Clay O.K."/>
            <person name="Cuomo C.A."/>
        </authorList>
    </citation>
    <scope>NUCLEOTIDE SEQUENCE [LARGE SCALE GENOMIC DNA]</scope>
    <source>
        <strain evidence="6 7">UAMH7299</strain>
    </source>
</reference>
<evidence type="ECO:0000256" key="3">
    <source>
        <dbReference type="ARBA" id="ARBA00022842"/>
    </source>
</evidence>
<accession>A0A2B7XZV4</accession>
<keyword evidence="7" id="KW-1185">Reference proteome</keyword>
<name>A0A2B7XZV4_POLH7</name>
<dbReference type="SUPFAM" id="SSF81665">
    <property type="entry name" value="Calcium ATPase, transmembrane domain M"/>
    <property type="match status" value="1"/>
</dbReference>
<comment type="subcellular location">
    <subcellularLocation>
        <location evidence="1">Endomembrane system</location>
        <topology evidence="1">Multi-pass membrane protein</topology>
    </subcellularLocation>
</comment>
<dbReference type="PANTHER" id="PTHR24093:SF369">
    <property type="entry name" value="CALCIUM-TRANSPORTING ATPASE"/>
    <property type="match status" value="1"/>
</dbReference>
<dbReference type="STRING" id="1447883.A0A2B7XZV4"/>
<evidence type="ECO:0000313" key="6">
    <source>
        <dbReference type="EMBL" id="PGH14475.1"/>
    </source>
</evidence>
<feature type="domain" description="Cation-transporting P-type ATPase C-terminal" evidence="5">
    <location>
        <begin position="1"/>
        <end position="126"/>
    </location>
</feature>
<dbReference type="GO" id="GO:0005388">
    <property type="term" value="F:P-type calcium transporter activity"/>
    <property type="evidence" value="ECO:0007669"/>
    <property type="project" value="TreeGrafter"/>
</dbReference>
<organism evidence="6 7">
    <name type="scientific">Polytolypa hystricis (strain UAMH7299)</name>
    <dbReference type="NCBI Taxonomy" id="1447883"/>
    <lineage>
        <taxon>Eukaryota</taxon>
        <taxon>Fungi</taxon>
        <taxon>Dikarya</taxon>
        <taxon>Ascomycota</taxon>
        <taxon>Pezizomycotina</taxon>
        <taxon>Eurotiomycetes</taxon>
        <taxon>Eurotiomycetidae</taxon>
        <taxon>Onygenales</taxon>
        <taxon>Onygenales incertae sedis</taxon>
        <taxon>Polytolypa</taxon>
    </lineage>
</organism>
<evidence type="ECO:0000256" key="1">
    <source>
        <dbReference type="ARBA" id="ARBA00004127"/>
    </source>
</evidence>
<evidence type="ECO:0000256" key="2">
    <source>
        <dbReference type="ARBA" id="ARBA00022723"/>
    </source>
</evidence>
<dbReference type="EMBL" id="PDNA01000093">
    <property type="protein sequence ID" value="PGH14475.1"/>
    <property type="molecule type" value="Genomic_DNA"/>
</dbReference>
<evidence type="ECO:0000256" key="4">
    <source>
        <dbReference type="SAM" id="Phobius"/>
    </source>
</evidence>
<dbReference type="InterPro" id="IPR006068">
    <property type="entry name" value="ATPase_P-typ_cation-transptr_C"/>
</dbReference>